<dbReference type="GO" id="GO:0006465">
    <property type="term" value="P:signal peptide processing"/>
    <property type="evidence" value="ECO:0007669"/>
    <property type="project" value="UniProtKB-UniRule"/>
</dbReference>
<feature type="transmembrane region" description="Helical" evidence="9">
    <location>
        <begin position="98"/>
        <end position="120"/>
    </location>
</feature>
<dbReference type="AlphaFoldDB" id="A0A8J4WC72"/>
<keyword evidence="11" id="KW-1185">Reference proteome</keyword>
<dbReference type="GO" id="GO:0008233">
    <property type="term" value="F:peptidase activity"/>
    <property type="evidence" value="ECO:0007669"/>
    <property type="project" value="UniProtKB-UniRule"/>
</dbReference>
<evidence type="ECO:0000256" key="6">
    <source>
        <dbReference type="ARBA" id="ARBA00022989"/>
    </source>
</evidence>
<keyword evidence="7 9" id="KW-0472">Membrane</keyword>
<dbReference type="InterPro" id="IPR009582">
    <property type="entry name" value="Spc2/SPCS2"/>
</dbReference>
<evidence type="ECO:0000256" key="1">
    <source>
        <dbReference type="ARBA" id="ARBA00004477"/>
    </source>
</evidence>
<gene>
    <name evidence="10" type="ORF">PHET_12342</name>
</gene>
<accession>A0A8J4WC72</accession>
<evidence type="ECO:0000256" key="7">
    <source>
        <dbReference type="ARBA" id="ARBA00023136"/>
    </source>
</evidence>
<dbReference type="PANTHER" id="PTHR13085:SF0">
    <property type="entry name" value="SIGNAL PEPTIDASE COMPLEX SUBUNIT 2"/>
    <property type="match status" value="1"/>
</dbReference>
<dbReference type="GO" id="GO:0045047">
    <property type="term" value="P:protein targeting to ER"/>
    <property type="evidence" value="ECO:0007669"/>
    <property type="project" value="TreeGrafter"/>
</dbReference>
<evidence type="ECO:0000256" key="9">
    <source>
        <dbReference type="RuleBase" id="RU368033"/>
    </source>
</evidence>
<keyword evidence="5 9" id="KW-0256">Endoplasmic reticulum</keyword>
<evidence type="ECO:0000313" key="11">
    <source>
        <dbReference type="Proteomes" id="UP000748531"/>
    </source>
</evidence>
<reference evidence="10" key="1">
    <citation type="submission" date="2019-05" db="EMBL/GenBank/DDBJ databases">
        <title>Annotation for the trematode Paragonimus heterotremus.</title>
        <authorList>
            <person name="Choi Y.-J."/>
        </authorList>
    </citation>
    <scope>NUCLEOTIDE SEQUENCE</scope>
    <source>
        <strain evidence="10">LC</strain>
    </source>
</reference>
<comment type="subcellular location">
    <subcellularLocation>
        <location evidence="1 9">Endoplasmic reticulum membrane</location>
        <topology evidence="1 9">Multi-pass membrane protein</topology>
    </subcellularLocation>
</comment>
<dbReference type="Proteomes" id="UP000748531">
    <property type="component" value="Unassembled WGS sequence"/>
</dbReference>
<dbReference type="Pfam" id="PF06703">
    <property type="entry name" value="SPC25"/>
    <property type="match status" value="1"/>
</dbReference>
<dbReference type="OrthoDB" id="29558at2759"/>
<evidence type="ECO:0000256" key="3">
    <source>
        <dbReference type="ARBA" id="ARBA00017057"/>
    </source>
</evidence>
<feature type="non-terminal residue" evidence="10">
    <location>
        <position position="1"/>
    </location>
</feature>
<evidence type="ECO:0000256" key="2">
    <source>
        <dbReference type="ARBA" id="ARBA00007324"/>
    </source>
</evidence>
<comment type="function">
    <text evidence="8 9">Component of the signal peptidase complex (SPC) which catalyzes the cleavage of N-terminal signal sequences from nascent proteins as they are translocated into the lumen of the endoplasmic reticulum. Enhances the enzymatic activity of SPC and facilitates the interactions between different components of the translocation site.</text>
</comment>
<evidence type="ECO:0000256" key="5">
    <source>
        <dbReference type="ARBA" id="ARBA00022824"/>
    </source>
</evidence>
<comment type="similarity">
    <text evidence="2 9">Belongs to the SPCS2 family.</text>
</comment>
<evidence type="ECO:0000256" key="8">
    <source>
        <dbReference type="ARBA" id="ARBA00045608"/>
    </source>
</evidence>
<dbReference type="PANTHER" id="PTHR13085">
    <property type="entry name" value="MICROSOMAL SIGNAL PEPTIDASE 25 KDA SUBUNIT"/>
    <property type="match status" value="1"/>
</dbReference>
<dbReference type="GO" id="GO:0005787">
    <property type="term" value="C:signal peptidase complex"/>
    <property type="evidence" value="ECO:0007669"/>
    <property type="project" value="UniProtKB-UniRule"/>
</dbReference>
<name>A0A8J4WC72_9TREM</name>
<dbReference type="EMBL" id="LUCH01022208">
    <property type="protein sequence ID" value="KAF5394044.1"/>
    <property type="molecule type" value="Genomic_DNA"/>
</dbReference>
<keyword evidence="4 9" id="KW-0812">Transmembrane</keyword>
<feature type="transmembrane region" description="Helical" evidence="9">
    <location>
        <begin position="132"/>
        <end position="154"/>
    </location>
</feature>
<evidence type="ECO:0000313" key="10">
    <source>
        <dbReference type="EMBL" id="KAF5394044.1"/>
    </source>
</evidence>
<sequence>APTSQCANRGRLAQDRKASGVPAEFHVKSRELSGTCRCCLTALNLNCVSDGDVRQQSALLEMATTSDEDVVVNRWNATAVKNALDDATKKYNLVESHYLFDGRLFLCTISVLIAGFALAWDFFYPHPQSRTVLIVCVISYFILSGIISIYVLYVEKNIFYVAKRPDPTGVDPPDVWQLSSHMNKYDPTYNLSLVVIDGENKKSKSASLKRMDLYNPVAIKLFADLQSGKKDQ</sequence>
<evidence type="ECO:0000256" key="4">
    <source>
        <dbReference type="ARBA" id="ARBA00022692"/>
    </source>
</evidence>
<comment type="caution">
    <text evidence="10">The sequence shown here is derived from an EMBL/GenBank/DDBJ whole genome shotgun (WGS) entry which is preliminary data.</text>
</comment>
<protein>
    <recommendedName>
        <fullName evidence="3 9">Signal peptidase complex subunit 2</fullName>
    </recommendedName>
</protein>
<proteinExistence type="inferred from homology"/>
<organism evidence="10 11">
    <name type="scientific">Paragonimus heterotremus</name>
    <dbReference type="NCBI Taxonomy" id="100268"/>
    <lineage>
        <taxon>Eukaryota</taxon>
        <taxon>Metazoa</taxon>
        <taxon>Spiralia</taxon>
        <taxon>Lophotrochozoa</taxon>
        <taxon>Platyhelminthes</taxon>
        <taxon>Trematoda</taxon>
        <taxon>Digenea</taxon>
        <taxon>Plagiorchiida</taxon>
        <taxon>Troglotremata</taxon>
        <taxon>Troglotrematidae</taxon>
        <taxon>Paragonimus</taxon>
    </lineage>
</organism>
<keyword evidence="6 9" id="KW-1133">Transmembrane helix</keyword>